<evidence type="ECO:0000256" key="3">
    <source>
        <dbReference type="ARBA" id="ARBA00012668"/>
    </source>
</evidence>
<sequence length="643" mass="72413">MNRNAHVPWKVLTKIVSDFPRGLDKEYHLGDRQVATPRAEFSKMSLVDLQTRAITSTPADRVIRNRIQRERAKQIWYILACVVTLLAIIRFTRYLWSRWDRFPTVGQNPPTEKGDEEKDSRRPVPSSTFQRVVSAFSTSFRITFFRWSVPIGPGTIASVSELTFILIYIAVMFVLLFVDTRNLWPIFYQDRAAHLASCQLPLIVALAGKNNVISWLTGIGHEKLNVLHRAAARTNLIFLWIHALQRTISVLPPQFDFTHNWMRSGAVGLTAFTIGTIISIRPIRNAAFEFFLVTHIVLMFIFLVAGYYHARQLHYGTYIWPALLVWAFDRVLRLGRLLWNNRIFSRHHHGDALVELLSEDTIRLTLRRRHLTWKAGQHAYVILPSVSTMPFEAHPFTIASIAEDVNDNKERDAVFLIRGRSGFTGRLRQHAKEKHGSRVPAFMDGPYGCPPDLRQYTTCILVAGGSGISYTLPLLLDLVRINAKGGKSAVRRVVFVWAVRDPAHLKWISQTLVGALNRSTPSIVIEPRIYITGSEYPIPQVPDLQQDAASVASSSEKKFDIVGADLPVYSSLKLVHGRPSMKKLIHDEIESSVGPISVDVAGPSSLAESIRRAVSCDLAGPVSVLKGSQPVTLHVETFGMVKK</sequence>
<feature type="domain" description="FAD-binding FR-type" evidence="16">
    <location>
        <begin position="330"/>
        <end position="453"/>
    </location>
</feature>
<dbReference type="Gene3D" id="3.40.50.80">
    <property type="entry name" value="Nucleotide-binding domain of ferredoxin-NADP reductase (FNR) module"/>
    <property type="match status" value="1"/>
</dbReference>
<comment type="subcellular location">
    <subcellularLocation>
        <location evidence="1">Cell membrane</location>
        <topology evidence="1">Multi-pass membrane protein</topology>
    </subcellularLocation>
</comment>
<name>A0A9W8N2A4_9AGAR</name>
<dbReference type="InterPro" id="IPR051410">
    <property type="entry name" value="Ferric/Cupric_Reductase"/>
</dbReference>
<dbReference type="OrthoDB" id="4494341at2759"/>
<evidence type="ECO:0000256" key="10">
    <source>
        <dbReference type="ARBA" id="ARBA00023065"/>
    </source>
</evidence>
<evidence type="ECO:0000256" key="6">
    <source>
        <dbReference type="ARBA" id="ARBA00022692"/>
    </source>
</evidence>
<keyword evidence="12" id="KW-0325">Glycoprotein</keyword>
<keyword evidence="9" id="KW-0560">Oxidoreductase</keyword>
<feature type="transmembrane region" description="Helical" evidence="15">
    <location>
        <begin position="75"/>
        <end position="96"/>
    </location>
</feature>
<evidence type="ECO:0000313" key="18">
    <source>
        <dbReference type="Proteomes" id="UP001148786"/>
    </source>
</evidence>
<feature type="transmembrane region" description="Helical" evidence="15">
    <location>
        <begin position="287"/>
        <end position="309"/>
    </location>
</feature>
<dbReference type="PANTHER" id="PTHR32361">
    <property type="entry name" value="FERRIC/CUPRIC REDUCTASE TRANSMEMBRANE COMPONENT"/>
    <property type="match status" value="1"/>
</dbReference>
<dbReference type="Pfam" id="PF08022">
    <property type="entry name" value="FAD_binding_8"/>
    <property type="match status" value="1"/>
</dbReference>
<dbReference type="EC" id="1.16.1.9" evidence="3"/>
<keyword evidence="11 15" id="KW-0472">Membrane</keyword>
<keyword evidence="18" id="KW-1185">Reference proteome</keyword>
<evidence type="ECO:0000259" key="16">
    <source>
        <dbReference type="PROSITE" id="PS51384"/>
    </source>
</evidence>
<keyword evidence="10" id="KW-0406">Ion transport</keyword>
<evidence type="ECO:0000256" key="9">
    <source>
        <dbReference type="ARBA" id="ARBA00023002"/>
    </source>
</evidence>
<keyword evidence="5" id="KW-1003">Cell membrane</keyword>
<dbReference type="SFLD" id="SFLDS00052">
    <property type="entry name" value="Ferric_Reductase_Domain"/>
    <property type="match status" value="1"/>
</dbReference>
<dbReference type="InterPro" id="IPR017938">
    <property type="entry name" value="Riboflavin_synthase-like_b-brl"/>
</dbReference>
<dbReference type="InterPro" id="IPR013121">
    <property type="entry name" value="Fe_red_NAD-bd_6"/>
</dbReference>
<gene>
    <name evidence="17" type="ORF">NLJ89_g162</name>
</gene>
<keyword evidence="7" id="KW-0249">Electron transport</keyword>
<dbReference type="GO" id="GO:0006879">
    <property type="term" value="P:intracellular iron ion homeostasis"/>
    <property type="evidence" value="ECO:0007669"/>
    <property type="project" value="TreeGrafter"/>
</dbReference>
<dbReference type="SUPFAM" id="SSF63380">
    <property type="entry name" value="Riboflavin synthase domain-like"/>
    <property type="match status" value="1"/>
</dbReference>
<dbReference type="Pfam" id="PF08030">
    <property type="entry name" value="NAD_binding_6"/>
    <property type="match status" value="1"/>
</dbReference>
<keyword evidence="6 15" id="KW-0812">Transmembrane</keyword>
<dbReference type="InterPro" id="IPR013130">
    <property type="entry name" value="Fe3_Rdtase_TM_dom"/>
</dbReference>
<dbReference type="Proteomes" id="UP001148786">
    <property type="component" value="Unassembled WGS sequence"/>
</dbReference>
<evidence type="ECO:0000313" key="17">
    <source>
        <dbReference type="EMBL" id="KAJ3517968.1"/>
    </source>
</evidence>
<comment type="caution">
    <text evidence="17">The sequence shown here is derived from an EMBL/GenBank/DDBJ whole genome shotgun (WGS) entry which is preliminary data.</text>
</comment>
<comment type="similarity">
    <text evidence="2">Belongs to the ferric reductase (FRE) family.</text>
</comment>
<feature type="transmembrane region" description="Helical" evidence="15">
    <location>
        <begin position="156"/>
        <end position="178"/>
    </location>
</feature>
<evidence type="ECO:0000256" key="1">
    <source>
        <dbReference type="ARBA" id="ARBA00004651"/>
    </source>
</evidence>
<keyword evidence="4" id="KW-0813">Transport</keyword>
<reference evidence="17" key="1">
    <citation type="submission" date="2022-07" db="EMBL/GenBank/DDBJ databases">
        <title>Genome Sequence of Agrocybe chaxingu.</title>
        <authorList>
            <person name="Buettner E."/>
        </authorList>
    </citation>
    <scope>NUCLEOTIDE SEQUENCE</scope>
    <source>
        <strain evidence="17">MP-N11</strain>
    </source>
</reference>
<dbReference type="GO" id="GO:0006826">
    <property type="term" value="P:iron ion transport"/>
    <property type="evidence" value="ECO:0007669"/>
    <property type="project" value="UniProtKB-ARBA"/>
</dbReference>
<accession>A0A9W8N2A4</accession>
<evidence type="ECO:0000256" key="4">
    <source>
        <dbReference type="ARBA" id="ARBA00022448"/>
    </source>
</evidence>
<dbReference type="SFLD" id="SFLDG01168">
    <property type="entry name" value="Ferric_reductase_subgroup_(FRE"/>
    <property type="match status" value="1"/>
</dbReference>
<dbReference type="PANTHER" id="PTHR32361:SF9">
    <property type="entry name" value="FERRIC REDUCTASE TRANSMEMBRANE COMPONENT 3-RELATED"/>
    <property type="match status" value="1"/>
</dbReference>
<dbReference type="GO" id="GO:0005886">
    <property type="term" value="C:plasma membrane"/>
    <property type="evidence" value="ECO:0007669"/>
    <property type="project" value="UniProtKB-SubCell"/>
</dbReference>
<evidence type="ECO:0000256" key="14">
    <source>
        <dbReference type="SAM" id="MobiDB-lite"/>
    </source>
</evidence>
<evidence type="ECO:0000256" key="2">
    <source>
        <dbReference type="ARBA" id="ARBA00006278"/>
    </source>
</evidence>
<dbReference type="GO" id="GO:0015677">
    <property type="term" value="P:copper ion import"/>
    <property type="evidence" value="ECO:0007669"/>
    <property type="project" value="TreeGrafter"/>
</dbReference>
<evidence type="ECO:0000256" key="5">
    <source>
        <dbReference type="ARBA" id="ARBA00022475"/>
    </source>
</evidence>
<dbReference type="GO" id="GO:0052851">
    <property type="term" value="F:ferric-chelate reductase (NADPH) activity"/>
    <property type="evidence" value="ECO:0007669"/>
    <property type="project" value="UniProtKB-EC"/>
</dbReference>
<dbReference type="InterPro" id="IPR039261">
    <property type="entry name" value="FNR_nucleotide-bd"/>
</dbReference>
<evidence type="ECO:0000256" key="13">
    <source>
        <dbReference type="ARBA" id="ARBA00048483"/>
    </source>
</evidence>
<dbReference type="SUPFAM" id="SSF52343">
    <property type="entry name" value="Ferredoxin reductase-like, C-terminal NADP-linked domain"/>
    <property type="match status" value="1"/>
</dbReference>
<evidence type="ECO:0000256" key="11">
    <source>
        <dbReference type="ARBA" id="ARBA00023136"/>
    </source>
</evidence>
<protein>
    <recommendedName>
        <fullName evidence="3">ferric-chelate reductase (NADPH)</fullName>
        <ecNumber evidence="3">1.16.1.9</ecNumber>
    </recommendedName>
</protein>
<proteinExistence type="inferred from homology"/>
<evidence type="ECO:0000256" key="15">
    <source>
        <dbReference type="SAM" id="Phobius"/>
    </source>
</evidence>
<evidence type="ECO:0000256" key="7">
    <source>
        <dbReference type="ARBA" id="ARBA00022982"/>
    </source>
</evidence>
<dbReference type="Pfam" id="PF01794">
    <property type="entry name" value="Ferric_reduct"/>
    <property type="match status" value="1"/>
</dbReference>
<feature type="region of interest" description="Disordered" evidence="14">
    <location>
        <begin position="106"/>
        <end position="125"/>
    </location>
</feature>
<dbReference type="PROSITE" id="PS51384">
    <property type="entry name" value="FAD_FR"/>
    <property type="match status" value="1"/>
</dbReference>
<dbReference type="InterPro" id="IPR017927">
    <property type="entry name" value="FAD-bd_FR_type"/>
</dbReference>
<comment type="catalytic activity">
    <reaction evidence="13">
        <text>2 a Fe(II)-siderophore + NADP(+) + H(+) = 2 a Fe(III)-siderophore + NADPH</text>
        <dbReference type="Rhea" id="RHEA:28795"/>
        <dbReference type="Rhea" id="RHEA-COMP:11342"/>
        <dbReference type="Rhea" id="RHEA-COMP:11344"/>
        <dbReference type="ChEBI" id="CHEBI:15378"/>
        <dbReference type="ChEBI" id="CHEBI:29033"/>
        <dbReference type="ChEBI" id="CHEBI:29034"/>
        <dbReference type="ChEBI" id="CHEBI:57783"/>
        <dbReference type="ChEBI" id="CHEBI:58349"/>
        <dbReference type="EC" id="1.16.1.9"/>
    </reaction>
</comment>
<feature type="compositionally biased region" description="Basic and acidic residues" evidence="14">
    <location>
        <begin position="112"/>
        <end position="122"/>
    </location>
</feature>
<organism evidence="17 18">
    <name type="scientific">Agrocybe chaxingu</name>
    <dbReference type="NCBI Taxonomy" id="84603"/>
    <lineage>
        <taxon>Eukaryota</taxon>
        <taxon>Fungi</taxon>
        <taxon>Dikarya</taxon>
        <taxon>Basidiomycota</taxon>
        <taxon>Agaricomycotina</taxon>
        <taxon>Agaricomycetes</taxon>
        <taxon>Agaricomycetidae</taxon>
        <taxon>Agaricales</taxon>
        <taxon>Agaricineae</taxon>
        <taxon>Strophariaceae</taxon>
        <taxon>Agrocybe</taxon>
    </lineage>
</organism>
<dbReference type="EMBL" id="JANKHO010000005">
    <property type="protein sequence ID" value="KAJ3517968.1"/>
    <property type="molecule type" value="Genomic_DNA"/>
</dbReference>
<dbReference type="AlphaFoldDB" id="A0A9W8N2A4"/>
<dbReference type="InterPro" id="IPR013112">
    <property type="entry name" value="FAD-bd_8"/>
</dbReference>
<evidence type="ECO:0000256" key="12">
    <source>
        <dbReference type="ARBA" id="ARBA00023180"/>
    </source>
</evidence>
<evidence type="ECO:0000256" key="8">
    <source>
        <dbReference type="ARBA" id="ARBA00022989"/>
    </source>
</evidence>
<dbReference type="Gene3D" id="2.40.30.10">
    <property type="entry name" value="Translation factors"/>
    <property type="match status" value="1"/>
</dbReference>
<dbReference type="CDD" id="cd06186">
    <property type="entry name" value="NOX_Duox_like_FAD_NADP"/>
    <property type="match status" value="1"/>
</dbReference>
<keyword evidence="8 15" id="KW-1133">Transmembrane helix</keyword>